<evidence type="ECO:0000313" key="3">
    <source>
        <dbReference type="Proteomes" id="UP000250434"/>
    </source>
</evidence>
<feature type="region of interest" description="Disordered" evidence="1">
    <location>
        <begin position="29"/>
        <end position="64"/>
    </location>
</feature>
<evidence type="ECO:0000313" key="2">
    <source>
        <dbReference type="EMBL" id="AXB42386.1"/>
    </source>
</evidence>
<dbReference type="AlphaFoldDB" id="A0A344L2W2"/>
<name>A0A344L2W2_9PSEU</name>
<dbReference type="Proteomes" id="UP000250434">
    <property type="component" value="Chromosome"/>
</dbReference>
<evidence type="ECO:0000256" key="1">
    <source>
        <dbReference type="SAM" id="MobiDB-lite"/>
    </source>
</evidence>
<proteinExistence type="predicted"/>
<dbReference type="InterPro" id="IPR021527">
    <property type="entry name" value="DUF2795"/>
</dbReference>
<dbReference type="Pfam" id="PF11387">
    <property type="entry name" value="DUF2795"/>
    <property type="match status" value="1"/>
</dbReference>
<dbReference type="EMBL" id="CP015163">
    <property type="protein sequence ID" value="AXB42386.1"/>
    <property type="molecule type" value="Genomic_DNA"/>
</dbReference>
<reference evidence="2 3" key="1">
    <citation type="submission" date="2016-04" db="EMBL/GenBank/DDBJ databases">
        <title>Complete genome sequence and analysis of deep-sea sediment isolate, Amycolatopsis sp. WP1.</title>
        <authorList>
            <person name="Wang H."/>
            <person name="Chen S."/>
            <person name="Wu Q."/>
        </authorList>
    </citation>
    <scope>NUCLEOTIDE SEQUENCE [LARGE SCALE GENOMIC DNA]</scope>
    <source>
        <strain evidence="2 3">WP1</strain>
    </source>
</reference>
<accession>A0A344L2W2</accession>
<dbReference type="OrthoDB" id="6161020at2"/>
<keyword evidence="3" id="KW-1185">Reference proteome</keyword>
<dbReference type="KEGG" id="aab:A4R43_07470"/>
<feature type="compositionally biased region" description="Basic and acidic residues" evidence="1">
    <location>
        <begin position="41"/>
        <end position="51"/>
    </location>
</feature>
<evidence type="ECO:0008006" key="4">
    <source>
        <dbReference type="Google" id="ProtNLM"/>
    </source>
</evidence>
<gene>
    <name evidence="2" type="ORF">A4R43_07470</name>
</gene>
<dbReference type="RefSeq" id="WP_113691658.1">
    <property type="nucleotide sequence ID" value="NZ_CP015163.1"/>
</dbReference>
<sequence length="64" mass="6940">MSKANPIEVQRHLSGVDYPARRDDLVEAAKSNGADEGTLDLLRKLPDREYEGPSGVSKEIAGES</sequence>
<organism evidence="2 3">
    <name type="scientific">Amycolatopsis albispora</name>
    <dbReference type="NCBI Taxonomy" id="1804986"/>
    <lineage>
        <taxon>Bacteria</taxon>
        <taxon>Bacillati</taxon>
        <taxon>Actinomycetota</taxon>
        <taxon>Actinomycetes</taxon>
        <taxon>Pseudonocardiales</taxon>
        <taxon>Pseudonocardiaceae</taxon>
        <taxon>Amycolatopsis</taxon>
    </lineage>
</organism>
<protein>
    <recommendedName>
        <fullName evidence="4">DUF2795 domain-containing protein</fullName>
    </recommendedName>
</protein>